<dbReference type="GO" id="GO:0006631">
    <property type="term" value="P:fatty acid metabolic process"/>
    <property type="evidence" value="ECO:0007669"/>
    <property type="project" value="TreeGrafter"/>
</dbReference>
<protein>
    <recommendedName>
        <fullName evidence="6">AMP-dependent synthetase/ligase domain-containing protein</fullName>
    </recommendedName>
</protein>
<dbReference type="InParanoid" id="A0A482XGC9"/>
<comment type="similarity">
    <text evidence="1">Belongs to the ATP-dependent AMP-binding enzyme family.</text>
</comment>
<dbReference type="SUPFAM" id="SSF56801">
    <property type="entry name" value="Acetyl-CoA synthetase-like"/>
    <property type="match status" value="1"/>
</dbReference>
<evidence type="ECO:0000259" key="2">
    <source>
        <dbReference type="Pfam" id="PF00501"/>
    </source>
</evidence>
<dbReference type="InterPro" id="IPR045851">
    <property type="entry name" value="AMP-bd_C_sf"/>
</dbReference>
<evidence type="ECO:0000313" key="5">
    <source>
        <dbReference type="Proteomes" id="UP000291343"/>
    </source>
</evidence>
<dbReference type="InterPro" id="IPR020845">
    <property type="entry name" value="AMP-binding_CS"/>
</dbReference>
<dbReference type="InterPro" id="IPR042099">
    <property type="entry name" value="ANL_N_sf"/>
</dbReference>
<accession>A0A482XGC9</accession>
<sequence>MESLLLMNKQTAVLRCKQNFNIFKYLFISFNSVRLKSIQRPIKHYHKFHSNSNKKNEENSTNELALSIFSKALNLKDKVAVKDHHGLYTYSSLLQASLKLSKEYGEILQGRSGERVAFLCPNDSAYIFALWASWINGQIAVPLSPLHPQSMLEYFIDDSSARLLVTTDEYVARLEPISIKKGIKLVVLDNSLRDGVIKHTTGKREGKENDIEFKEGCEAITPDQIFHLSKQFYNENDALIIYTSGSTGMPKGVVVSHRSLQTQIENMLSAWGWSHSDCILHTLPLHHTHGIINALLCPLAAGAKCIILPSFDAKKVWNQFLQLDDDVHERINMFTGVPTMYVKLIEEYNESYCKTQYMIDFVRAVCVQKMRLFMCGSAPLPVQIFDRWKTITGHAILERYGMTETGMTLTNPLNGERLSGRVGTPFPSVRVRLVNSNDGSILSVGSSRITKLSKKTKEDVVTGELQVQGENVFKQYFNKPDKTAEEFTSDGWFKTGDYAEYDTKNNSYAILGRTSVDIIKTGGYKVSAIHVETSLRDHPDIDDLAIIGIPDFTWGQKVAAVIVPKPGIEIDLMKLKEWTKVKLPPYEIPSVYKVVSKIPRNAMGKVNKRDLAKELFPEGRMK</sequence>
<dbReference type="Pfam" id="PF13193">
    <property type="entry name" value="AMP-binding_C"/>
    <property type="match status" value="1"/>
</dbReference>
<dbReference type="GO" id="GO:0031956">
    <property type="term" value="F:medium-chain fatty acid-CoA ligase activity"/>
    <property type="evidence" value="ECO:0007669"/>
    <property type="project" value="TreeGrafter"/>
</dbReference>
<dbReference type="Gene3D" id="3.30.300.30">
    <property type="match status" value="1"/>
</dbReference>
<dbReference type="SMR" id="A0A482XGC9"/>
<gene>
    <name evidence="4" type="ORF">LSTR_LSTR000736</name>
</gene>
<dbReference type="AlphaFoldDB" id="A0A482XGC9"/>
<feature type="domain" description="AMP-dependent synthetase/ligase" evidence="2">
    <location>
        <begin position="73"/>
        <end position="477"/>
    </location>
</feature>
<dbReference type="Pfam" id="PF00501">
    <property type="entry name" value="AMP-binding"/>
    <property type="match status" value="1"/>
</dbReference>
<dbReference type="PANTHER" id="PTHR43201">
    <property type="entry name" value="ACYL-COA SYNTHETASE"/>
    <property type="match status" value="1"/>
</dbReference>
<evidence type="ECO:0000259" key="3">
    <source>
        <dbReference type="Pfam" id="PF13193"/>
    </source>
</evidence>
<dbReference type="PROSITE" id="PS00455">
    <property type="entry name" value="AMP_BINDING"/>
    <property type="match status" value="1"/>
</dbReference>
<dbReference type="OrthoDB" id="2962993at2759"/>
<dbReference type="Gene3D" id="3.40.50.12780">
    <property type="entry name" value="N-terminal domain of ligase-like"/>
    <property type="match status" value="1"/>
</dbReference>
<proteinExistence type="inferred from homology"/>
<evidence type="ECO:0000313" key="4">
    <source>
        <dbReference type="EMBL" id="RZF44784.1"/>
    </source>
</evidence>
<feature type="domain" description="AMP-binding enzyme C-terminal" evidence="3">
    <location>
        <begin position="531"/>
        <end position="605"/>
    </location>
</feature>
<dbReference type="CDD" id="cd05941">
    <property type="entry name" value="MCS"/>
    <property type="match status" value="1"/>
</dbReference>
<dbReference type="InterPro" id="IPR025110">
    <property type="entry name" value="AMP-bd_C"/>
</dbReference>
<dbReference type="FunCoup" id="A0A482XGC9">
    <property type="interactions" value="741"/>
</dbReference>
<reference evidence="4 5" key="1">
    <citation type="journal article" date="2017" name="Gigascience">
        <title>Genome sequence of the small brown planthopper, Laodelphax striatellus.</title>
        <authorList>
            <person name="Zhu J."/>
            <person name="Jiang F."/>
            <person name="Wang X."/>
            <person name="Yang P."/>
            <person name="Bao Y."/>
            <person name="Zhao W."/>
            <person name="Wang W."/>
            <person name="Lu H."/>
            <person name="Wang Q."/>
            <person name="Cui N."/>
            <person name="Li J."/>
            <person name="Chen X."/>
            <person name="Luo L."/>
            <person name="Yu J."/>
            <person name="Kang L."/>
            <person name="Cui F."/>
        </authorList>
    </citation>
    <scope>NUCLEOTIDE SEQUENCE [LARGE SCALE GENOMIC DNA]</scope>
    <source>
        <strain evidence="4">Lst14</strain>
    </source>
</reference>
<dbReference type="Proteomes" id="UP000291343">
    <property type="component" value="Unassembled WGS sequence"/>
</dbReference>
<evidence type="ECO:0008006" key="6">
    <source>
        <dbReference type="Google" id="ProtNLM"/>
    </source>
</evidence>
<evidence type="ECO:0000256" key="1">
    <source>
        <dbReference type="ARBA" id="ARBA00006432"/>
    </source>
</evidence>
<dbReference type="PANTHER" id="PTHR43201:SF8">
    <property type="entry name" value="ACYL-COA SYNTHETASE FAMILY MEMBER 3"/>
    <property type="match status" value="1"/>
</dbReference>
<dbReference type="EMBL" id="QKKF02010319">
    <property type="protein sequence ID" value="RZF44784.1"/>
    <property type="molecule type" value="Genomic_DNA"/>
</dbReference>
<dbReference type="STRING" id="195883.A0A482XGC9"/>
<comment type="caution">
    <text evidence="4">The sequence shown here is derived from an EMBL/GenBank/DDBJ whole genome shotgun (WGS) entry which is preliminary data.</text>
</comment>
<keyword evidence="5" id="KW-1185">Reference proteome</keyword>
<name>A0A482XGC9_LAOST</name>
<organism evidence="4 5">
    <name type="scientific">Laodelphax striatellus</name>
    <name type="common">Small brown planthopper</name>
    <name type="synonym">Delphax striatella</name>
    <dbReference type="NCBI Taxonomy" id="195883"/>
    <lineage>
        <taxon>Eukaryota</taxon>
        <taxon>Metazoa</taxon>
        <taxon>Ecdysozoa</taxon>
        <taxon>Arthropoda</taxon>
        <taxon>Hexapoda</taxon>
        <taxon>Insecta</taxon>
        <taxon>Pterygota</taxon>
        <taxon>Neoptera</taxon>
        <taxon>Paraneoptera</taxon>
        <taxon>Hemiptera</taxon>
        <taxon>Auchenorrhyncha</taxon>
        <taxon>Fulgoroidea</taxon>
        <taxon>Delphacidae</taxon>
        <taxon>Criomorphinae</taxon>
        <taxon>Laodelphax</taxon>
    </lineage>
</organism>
<dbReference type="InterPro" id="IPR000873">
    <property type="entry name" value="AMP-dep_synth/lig_dom"/>
</dbReference>